<dbReference type="InterPro" id="IPR010285">
    <property type="entry name" value="DNA_helicase_pif1-like_DEAD"/>
</dbReference>
<dbReference type="Gene3D" id="3.40.50.300">
    <property type="entry name" value="P-loop containing nucleotide triphosphate hydrolases"/>
    <property type="match status" value="1"/>
</dbReference>
<keyword evidence="1" id="KW-0227">DNA damage</keyword>
<dbReference type="STRING" id="946122.A0A0C2WTV4"/>
<feature type="domain" description="DUF6570" evidence="4">
    <location>
        <begin position="46"/>
        <end position="179"/>
    </location>
</feature>
<keyword evidence="1" id="KW-0067">ATP-binding</keyword>
<organism evidence="5 6">
    <name type="scientific">Amanita muscaria (strain Koide BX008)</name>
    <dbReference type="NCBI Taxonomy" id="946122"/>
    <lineage>
        <taxon>Eukaryota</taxon>
        <taxon>Fungi</taxon>
        <taxon>Dikarya</taxon>
        <taxon>Basidiomycota</taxon>
        <taxon>Agaricomycotina</taxon>
        <taxon>Agaricomycetes</taxon>
        <taxon>Agaricomycetidae</taxon>
        <taxon>Agaricales</taxon>
        <taxon>Pluteineae</taxon>
        <taxon>Amanitaceae</taxon>
        <taxon>Amanita</taxon>
    </lineage>
</organism>
<protein>
    <recommendedName>
        <fullName evidence="1">ATP-dependent DNA helicase</fullName>
        <ecNumber evidence="1">5.6.2.3</ecNumber>
    </recommendedName>
</protein>
<sequence length="1288" mass="146947">LHILHAPGITRMERKKSSDPVLEFSGPVIDRDCNMVCDECRKSIRKGRLPQFALAKGMWIGKVPKELTDLNWVERLLVARVRHNSCFVRVSSGHSKMVAHVVAFESPIQKVYTALPPPVADLDDVLAVLFTGPCMPKHDEFKRLEPLLIRRNKVANALEWLKLNHADYADLEIKYNNLEEYPEDMPPVAIHYKPLESNKFPEATSKFDTEAEEGVESGEVPFVVHGLTGQQLDSKSATALKGIALRHWNRCGKVLMIGRDSNLVSIYDNPQLYPQMFPWLFPYGLGGIGLTKLSDKAHKRHLLMYHDKRFQRDPNFPFVAFSHEQVKACSRSSFLAVDKKNFDDIADRILTVNLDILDSLAKRMCNGEVVRPETEEQKRCFRLISDIDCIGGKVPGMISCKKDQRSEVWSLTYFKGAPFWYITLSPADSKHPLALYFAGTGVKFDPIVLTGDDRWRLMASNPVASARFFHYMISCFIKHVLGVGTNHLGLFGQTSAYYGTVEQQGRLTLHLHLLLWIEGSISPDETRRRILDPASEFRRNLIDYLESAHIGEFMTGTRDEIVARVEEERSKPDYVDPCEALPSAPPNYCRVRCRTCSECKTVENWWPCFKTTVDHILALSNIHTCTTTMKKDGTRDKRRQYLGCLDNIWGKCKARFPRPVFLETAVDTLTGALTVKKLEPWMNTVAPVITYLFGCNTDVTSLRSGTAIKGVLSYCTDYITKPGLKTWTIFEAIKTVLQKGVQIIGSSLPRREKARQLMTKLVNNIGTKMELGSPMISMYLLGNPDHYTSHKFTPFYWTQFVQEAMSEWTVPSEHSTPPSEPSNKIVIIKKNNRVIGLSPVYDYMFRSTALNNMDLFTWISRCNRIRRKPTPKAVQKDVADEQEEEEEEFKLDSRSNTFTFTSEHPLFASHATRCIAPDDVKVPNFLGPGLPRRDQGDREYYCATMLAFFKPWRSGRDLKAANESWDEAFVIYNFSDRQRELMDNFNLRYECLDGRDDFHAQMRSGSSSWDVDTCKNLDQSSHVLEYGETEAPMDEIEVSDIIGVRERKRRNALTMMTGIMQRLGWEKPKLDGSVLIEKPKPIEVFQPSSIWKSIVSRKRQEILNARARNLSPRVEKRDSPKEQEKFSNAPSTNVKIIDKRYFEKGCKPLKWTDDINSVVKEFLLNEEQERAFRIVANHVALGESEQLRMYIGGMGGTGKSQVLKSLMKFFEKRNESHRFVVVAPTGNAASLLGGSTYHHMFGINDQQALANSLLSALKDRLAGVDYIFLDEVSMLSCRDLFRISERLS</sequence>
<evidence type="ECO:0000256" key="1">
    <source>
        <dbReference type="RuleBase" id="RU363044"/>
    </source>
</evidence>
<keyword evidence="1" id="KW-0347">Helicase</keyword>
<feature type="domain" description="Helitron helicase-like" evidence="3">
    <location>
        <begin position="298"/>
        <end position="515"/>
    </location>
</feature>
<evidence type="ECO:0000313" key="5">
    <source>
        <dbReference type="EMBL" id="KIL65172.1"/>
    </source>
</evidence>
<dbReference type="Pfam" id="PF20209">
    <property type="entry name" value="DUF6570"/>
    <property type="match status" value="1"/>
</dbReference>
<proteinExistence type="inferred from homology"/>
<accession>A0A0C2WTV4</accession>
<dbReference type="HOGENOM" id="CLU_001393_0_0_1"/>
<keyword evidence="1" id="KW-0378">Hydrolase</keyword>
<dbReference type="GO" id="GO:0006310">
    <property type="term" value="P:DNA recombination"/>
    <property type="evidence" value="ECO:0007669"/>
    <property type="project" value="UniProtKB-KW"/>
</dbReference>
<reference evidence="5 6" key="1">
    <citation type="submission" date="2014-04" db="EMBL/GenBank/DDBJ databases">
        <title>Evolutionary Origins and Diversification of the Mycorrhizal Mutualists.</title>
        <authorList>
            <consortium name="DOE Joint Genome Institute"/>
            <consortium name="Mycorrhizal Genomics Consortium"/>
            <person name="Kohler A."/>
            <person name="Kuo A."/>
            <person name="Nagy L.G."/>
            <person name="Floudas D."/>
            <person name="Copeland A."/>
            <person name="Barry K.W."/>
            <person name="Cichocki N."/>
            <person name="Veneault-Fourrey C."/>
            <person name="LaButti K."/>
            <person name="Lindquist E.A."/>
            <person name="Lipzen A."/>
            <person name="Lundell T."/>
            <person name="Morin E."/>
            <person name="Murat C."/>
            <person name="Riley R."/>
            <person name="Ohm R."/>
            <person name="Sun H."/>
            <person name="Tunlid A."/>
            <person name="Henrissat B."/>
            <person name="Grigoriev I.V."/>
            <person name="Hibbett D.S."/>
            <person name="Martin F."/>
        </authorList>
    </citation>
    <scope>NUCLEOTIDE SEQUENCE [LARGE SCALE GENOMIC DNA]</scope>
    <source>
        <strain evidence="5 6">Koide BX008</strain>
    </source>
</reference>
<dbReference type="Pfam" id="PF05970">
    <property type="entry name" value="PIF1"/>
    <property type="match status" value="1"/>
</dbReference>
<comment type="similarity">
    <text evidence="1">Belongs to the helicase family.</text>
</comment>
<dbReference type="GO" id="GO:0006281">
    <property type="term" value="P:DNA repair"/>
    <property type="evidence" value="ECO:0007669"/>
    <property type="project" value="UniProtKB-KW"/>
</dbReference>
<dbReference type="GO" id="GO:0016887">
    <property type="term" value="F:ATP hydrolysis activity"/>
    <property type="evidence" value="ECO:0007669"/>
    <property type="project" value="RHEA"/>
</dbReference>
<keyword evidence="1" id="KW-0233">DNA recombination</keyword>
<comment type="catalytic activity">
    <reaction evidence="1">
        <text>ATP + H2O = ADP + phosphate + H(+)</text>
        <dbReference type="Rhea" id="RHEA:13065"/>
        <dbReference type="ChEBI" id="CHEBI:15377"/>
        <dbReference type="ChEBI" id="CHEBI:15378"/>
        <dbReference type="ChEBI" id="CHEBI:30616"/>
        <dbReference type="ChEBI" id="CHEBI:43474"/>
        <dbReference type="ChEBI" id="CHEBI:456216"/>
        <dbReference type="EC" id="5.6.2.3"/>
    </reaction>
</comment>
<dbReference type="InParanoid" id="A0A0C2WTV4"/>
<dbReference type="GO" id="GO:0000723">
    <property type="term" value="P:telomere maintenance"/>
    <property type="evidence" value="ECO:0007669"/>
    <property type="project" value="InterPro"/>
</dbReference>
<keyword evidence="6" id="KW-1185">Reference proteome</keyword>
<dbReference type="GO" id="GO:0005524">
    <property type="term" value="F:ATP binding"/>
    <property type="evidence" value="ECO:0007669"/>
    <property type="project" value="UniProtKB-KW"/>
</dbReference>
<feature type="non-terminal residue" evidence="5">
    <location>
        <position position="1288"/>
    </location>
</feature>
<gene>
    <name evidence="5" type="ORF">M378DRAFT_53644</name>
</gene>
<name>A0A0C2WTV4_AMAMK</name>
<dbReference type="InterPro" id="IPR027417">
    <property type="entry name" value="P-loop_NTPase"/>
</dbReference>
<comment type="cofactor">
    <cofactor evidence="1">
        <name>Mg(2+)</name>
        <dbReference type="ChEBI" id="CHEBI:18420"/>
    </cofactor>
</comment>
<dbReference type="EMBL" id="KN818244">
    <property type="protein sequence ID" value="KIL65172.1"/>
    <property type="molecule type" value="Genomic_DNA"/>
</dbReference>
<dbReference type="PANTHER" id="PTHR47642:SF5">
    <property type="entry name" value="ATP-DEPENDENT DNA HELICASE"/>
    <property type="match status" value="1"/>
</dbReference>
<feature type="non-terminal residue" evidence="5">
    <location>
        <position position="1"/>
    </location>
</feature>
<dbReference type="PANTHER" id="PTHR47642">
    <property type="entry name" value="ATP-DEPENDENT DNA HELICASE"/>
    <property type="match status" value="1"/>
</dbReference>
<dbReference type="InterPro" id="IPR051055">
    <property type="entry name" value="PIF1_helicase"/>
</dbReference>
<dbReference type="SUPFAM" id="SSF52540">
    <property type="entry name" value="P-loop containing nucleoside triphosphate hydrolases"/>
    <property type="match status" value="1"/>
</dbReference>
<feature type="domain" description="DNA helicase Pif1-like DEAD-box helicase" evidence="2">
    <location>
        <begin position="1164"/>
        <end position="1280"/>
    </location>
</feature>
<evidence type="ECO:0000313" key="6">
    <source>
        <dbReference type="Proteomes" id="UP000054549"/>
    </source>
</evidence>
<evidence type="ECO:0000259" key="4">
    <source>
        <dbReference type="Pfam" id="PF20209"/>
    </source>
</evidence>
<dbReference type="Proteomes" id="UP000054549">
    <property type="component" value="Unassembled WGS sequence"/>
</dbReference>
<dbReference type="Pfam" id="PF14214">
    <property type="entry name" value="Helitron_like_N"/>
    <property type="match status" value="1"/>
</dbReference>
<dbReference type="GO" id="GO:0043139">
    <property type="term" value="F:5'-3' DNA helicase activity"/>
    <property type="evidence" value="ECO:0007669"/>
    <property type="project" value="UniProtKB-EC"/>
</dbReference>
<dbReference type="EC" id="5.6.2.3" evidence="1"/>
<dbReference type="OrthoDB" id="3259294at2759"/>
<evidence type="ECO:0000259" key="3">
    <source>
        <dbReference type="Pfam" id="PF14214"/>
    </source>
</evidence>
<dbReference type="InterPro" id="IPR025476">
    <property type="entry name" value="Helitron_helicase-like"/>
</dbReference>
<keyword evidence="1" id="KW-0547">Nucleotide-binding</keyword>
<dbReference type="InterPro" id="IPR046700">
    <property type="entry name" value="DUF6570"/>
</dbReference>
<evidence type="ECO:0000259" key="2">
    <source>
        <dbReference type="Pfam" id="PF05970"/>
    </source>
</evidence>
<keyword evidence="1" id="KW-0234">DNA repair</keyword>